<feature type="transmembrane region" description="Helical" evidence="6">
    <location>
        <begin position="216"/>
        <end position="239"/>
    </location>
</feature>
<feature type="domain" description="Major facilitator superfamily associated" evidence="7">
    <location>
        <begin position="10"/>
        <end position="360"/>
    </location>
</feature>
<evidence type="ECO:0000256" key="2">
    <source>
        <dbReference type="ARBA" id="ARBA00005241"/>
    </source>
</evidence>
<evidence type="ECO:0000313" key="9">
    <source>
        <dbReference type="Proteomes" id="UP000789759"/>
    </source>
</evidence>
<name>A0A9N9NZX2_9GLOM</name>
<dbReference type="EMBL" id="CAJVQA010022043">
    <property type="protein sequence ID" value="CAG8771812.1"/>
    <property type="molecule type" value="Genomic_DNA"/>
</dbReference>
<feature type="transmembrane region" description="Helical" evidence="6">
    <location>
        <begin position="69"/>
        <end position="90"/>
    </location>
</feature>
<dbReference type="InterPro" id="IPR036259">
    <property type="entry name" value="MFS_trans_sf"/>
</dbReference>
<feature type="transmembrane region" description="Helical" evidence="6">
    <location>
        <begin position="135"/>
        <end position="155"/>
    </location>
</feature>
<dbReference type="Pfam" id="PF12832">
    <property type="entry name" value="MFS_1_like"/>
    <property type="match status" value="1"/>
</dbReference>
<gene>
    <name evidence="8" type="ORF">CPELLU_LOCUS15916</name>
</gene>
<feature type="transmembrane region" description="Helical" evidence="6">
    <location>
        <begin position="251"/>
        <end position="269"/>
    </location>
</feature>
<dbReference type="SUPFAM" id="SSF103473">
    <property type="entry name" value="MFS general substrate transporter"/>
    <property type="match status" value="1"/>
</dbReference>
<dbReference type="GO" id="GO:0016020">
    <property type="term" value="C:membrane"/>
    <property type="evidence" value="ECO:0007669"/>
    <property type="project" value="UniProtKB-SubCell"/>
</dbReference>
<feature type="non-terminal residue" evidence="8">
    <location>
        <position position="393"/>
    </location>
</feature>
<protein>
    <submittedName>
        <fullName evidence="8">4950_t:CDS:1</fullName>
    </submittedName>
</protein>
<proteinExistence type="inferred from homology"/>
<organism evidence="8 9">
    <name type="scientific">Cetraspora pellucida</name>
    <dbReference type="NCBI Taxonomy" id="1433469"/>
    <lineage>
        <taxon>Eukaryota</taxon>
        <taxon>Fungi</taxon>
        <taxon>Fungi incertae sedis</taxon>
        <taxon>Mucoromycota</taxon>
        <taxon>Glomeromycotina</taxon>
        <taxon>Glomeromycetes</taxon>
        <taxon>Diversisporales</taxon>
        <taxon>Gigasporaceae</taxon>
        <taxon>Cetraspora</taxon>
    </lineage>
</organism>
<feature type="transmembrane region" description="Helical" evidence="6">
    <location>
        <begin position="12"/>
        <end position="33"/>
    </location>
</feature>
<evidence type="ECO:0000256" key="4">
    <source>
        <dbReference type="ARBA" id="ARBA00022989"/>
    </source>
</evidence>
<feature type="transmembrane region" description="Helical" evidence="6">
    <location>
        <begin position="281"/>
        <end position="300"/>
    </location>
</feature>
<evidence type="ECO:0000259" key="7">
    <source>
        <dbReference type="Pfam" id="PF12832"/>
    </source>
</evidence>
<evidence type="ECO:0000256" key="1">
    <source>
        <dbReference type="ARBA" id="ARBA00004141"/>
    </source>
</evidence>
<dbReference type="AlphaFoldDB" id="A0A9N9NZX2"/>
<feature type="transmembrane region" description="Helical" evidence="6">
    <location>
        <begin position="45"/>
        <end position="63"/>
    </location>
</feature>
<reference evidence="8" key="1">
    <citation type="submission" date="2021-06" db="EMBL/GenBank/DDBJ databases">
        <authorList>
            <person name="Kallberg Y."/>
            <person name="Tangrot J."/>
            <person name="Rosling A."/>
        </authorList>
    </citation>
    <scope>NUCLEOTIDE SEQUENCE</scope>
    <source>
        <strain evidence="8">FL966</strain>
    </source>
</reference>
<evidence type="ECO:0000256" key="3">
    <source>
        <dbReference type="ARBA" id="ARBA00022692"/>
    </source>
</evidence>
<comment type="similarity">
    <text evidence="2">Belongs to the major facilitator superfamily. MFSD6 family.</text>
</comment>
<dbReference type="PANTHER" id="PTHR16172:SF41">
    <property type="entry name" value="MAJOR FACILITATOR SUPERFAMILY DOMAIN-CONTAINING PROTEIN 6-LIKE"/>
    <property type="match status" value="1"/>
</dbReference>
<sequence>LFLSTVFLLPKSLIGILMSVIPFVGLISSPCWNILADRYDIHRKIMISCTLCTILAFLSLPLTGKYFGYSGLFISLTIYSIFNGGIGSLIDNLTINVLNRKGNSTEFGRQRLFGTISFGISIVMIGFIIDRLKTLYVMFFAFGIFMGLFLLVLFLTPARDFKVDHHEEPITEDIDLVQLGHTSNETSTQSVETNVMVTTPSPFMKEILNLFTKPRLLLFLFVILLMHMIKTSMSTFLYVFLSEDLKADAKLLGLSTFVGITLEIIVFYFGKYILESTFPEVIIIAGGIMSTLRAALYAFFGLEFGLVKPASLEIISQVSPSRLRATALGILAAIESLSTGLGQIVGGLLYGHFGAIKMFLYSTWIGIFAITIYIAGLLLQKRRFHFRSHECVT</sequence>
<keyword evidence="3 6" id="KW-0812">Transmembrane</keyword>
<dbReference type="PANTHER" id="PTHR16172">
    <property type="entry name" value="MAJOR FACILITATOR SUPERFAMILY DOMAIN-CONTAINING PROTEIN 6-LIKE"/>
    <property type="match status" value="1"/>
</dbReference>
<comment type="subcellular location">
    <subcellularLocation>
        <location evidence="1">Membrane</location>
        <topology evidence="1">Multi-pass membrane protein</topology>
    </subcellularLocation>
</comment>
<evidence type="ECO:0000256" key="6">
    <source>
        <dbReference type="SAM" id="Phobius"/>
    </source>
</evidence>
<dbReference type="InterPro" id="IPR051717">
    <property type="entry name" value="MFS_MFSD6"/>
</dbReference>
<dbReference type="Gene3D" id="1.20.1250.20">
    <property type="entry name" value="MFS general substrate transporter like domains"/>
    <property type="match status" value="2"/>
</dbReference>
<dbReference type="OrthoDB" id="515887at2759"/>
<accession>A0A9N9NZX2</accession>
<keyword evidence="9" id="KW-1185">Reference proteome</keyword>
<feature type="transmembrane region" description="Helical" evidence="6">
    <location>
        <begin position="111"/>
        <end position="129"/>
    </location>
</feature>
<evidence type="ECO:0000313" key="8">
    <source>
        <dbReference type="EMBL" id="CAG8771812.1"/>
    </source>
</evidence>
<keyword evidence="4 6" id="KW-1133">Transmembrane helix</keyword>
<keyword evidence="5 6" id="KW-0472">Membrane</keyword>
<comment type="caution">
    <text evidence="8">The sequence shown here is derived from an EMBL/GenBank/DDBJ whole genome shotgun (WGS) entry which is preliminary data.</text>
</comment>
<feature type="transmembrane region" description="Helical" evidence="6">
    <location>
        <begin position="358"/>
        <end position="379"/>
    </location>
</feature>
<dbReference type="InterPro" id="IPR024989">
    <property type="entry name" value="MFS_assoc_dom"/>
</dbReference>
<evidence type="ECO:0000256" key="5">
    <source>
        <dbReference type="ARBA" id="ARBA00023136"/>
    </source>
</evidence>
<dbReference type="Proteomes" id="UP000789759">
    <property type="component" value="Unassembled WGS sequence"/>
</dbReference>